<name>A0A165HEN1_9APHY</name>
<sequence>MPVAGRVCVWWVEQCVYIRQPAETGTLSVGTLIYSTSVPMATNEPSHLFFTAKDDPREDCIIIGFTYGSTTASGQDKPIFFRFTTAEISPGETRTTVIRDEGQVVAHLDWEADVHLGMATIGNKHQPMSYMVIRNPASNGRIFEVNGRQYEWREVLGQIDCYDLFRTSPMPHAQIAIFRRETRDTPVGPAHAVMQYIFDDDVLLLEALVDGIASASRVSLMLFAFSQRGRYIASMGYCVMQHV</sequence>
<dbReference type="AlphaFoldDB" id="A0A165HEN1"/>
<evidence type="ECO:0000313" key="2">
    <source>
        <dbReference type="EMBL" id="KZT11637.1"/>
    </source>
</evidence>
<dbReference type="InParanoid" id="A0A165HEN1"/>
<evidence type="ECO:0000313" key="3">
    <source>
        <dbReference type="Proteomes" id="UP000076871"/>
    </source>
</evidence>
<dbReference type="RefSeq" id="XP_040769377.1">
    <property type="nucleotide sequence ID" value="XM_040911463.1"/>
</dbReference>
<dbReference type="EMBL" id="KV427607">
    <property type="protein sequence ID" value="KZT11637.1"/>
    <property type="molecule type" value="Genomic_DNA"/>
</dbReference>
<reference evidence="2 3" key="1">
    <citation type="journal article" date="2016" name="Mol. Biol. Evol.">
        <title>Comparative Genomics of Early-Diverging Mushroom-Forming Fungi Provides Insights into the Origins of Lignocellulose Decay Capabilities.</title>
        <authorList>
            <person name="Nagy L.G."/>
            <person name="Riley R."/>
            <person name="Tritt A."/>
            <person name="Adam C."/>
            <person name="Daum C."/>
            <person name="Floudas D."/>
            <person name="Sun H."/>
            <person name="Yadav J.S."/>
            <person name="Pangilinan J."/>
            <person name="Larsson K.H."/>
            <person name="Matsuura K."/>
            <person name="Barry K."/>
            <person name="Labutti K."/>
            <person name="Kuo R."/>
            <person name="Ohm R.A."/>
            <person name="Bhattacharya S.S."/>
            <person name="Shirouzu T."/>
            <person name="Yoshinaga Y."/>
            <person name="Martin F.M."/>
            <person name="Grigoriev I.V."/>
            <person name="Hibbett D.S."/>
        </authorList>
    </citation>
    <scope>NUCLEOTIDE SEQUENCE [LARGE SCALE GENOMIC DNA]</scope>
    <source>
        <strain evidence="2 3">93-53</strain>
    </source>
</reference>
<proteinExistence type="predicted"/>
<protein>
    <recommendedName>
        <fullName evidence="1">DUF6593 domain-containing protein</fullName>
    </recommendedName>
</protein>
<dbReference type="GeneID" id="63828491"/>
<keyword evidence="3" id="KW-1185">Reference proteome</keyword>
<dbReference type="Pfam" id="PF20236">
    <property type="entry name" value="DUF6593"/>
    <property type="match status" value="1"/>
</dbReference>
<gene>
    <name evidence="2" type="ORF">LAESUDRAFT_747283</name>
</gene>
<evidence type="ECO:0000259" key="1">
    <source>
        <dbReference type="Pfam" id="PF20236"/>
    </source>
</evidence>
<dbReference type="Proteomes" id="UP000076871">
    <property type="component" value="Unassembled WGS sequence"/>
</dbReference>
<dbReference type="OrthoDB" id="3183898at2759"/>
<dbReference type="InterPro" id="IPR046528">
    <property type="entry name" value="DUF6593"/>
</dbReference>
<feature type="domain" description="DUF6593" evidence="1">
    <location>
        <begin position="70"/>
        <end position="192"/>
    </location>
</feature>
<organism evidence="2 3">
    <name type="scientific">Laetiporus sulphureus 93-53</name>
    <dbReference type="NCBI Taxonomy" id="1314785"/>
    <lineage>
        <taxon>Eukaryota</taxon>
        <taxon>Fungi</taxon>
        <taxon>Dikarya</taxon>
        <taxon>Basidiomycota</taxon>
        <taxon>Agaricomycotina</taxon>
        <taxon>Agaricomycetes</taxon>
        <taxon>Polyporales</taxon>
        <taxon>Laetiporus</taxon>
    </lineage>
</organism>
<accession>A0A165HEN1</accession>